<dbReference type="RefSeq" id="WP_323449263.1">
    <property type="nucleotide sequence ID" value="NZ_BSBI01000010.1"/>
</dbReference>
<keyword evidence="2" id="KW-1185">Reference proteome</keyword>
<name>A0ABQ5P3X1_9ACTN</name>
<protein>
    <submittedName>
        <fullName evidence="1">Uncharacterized protein</fullName>
    </submittedName>
</protein>
<accession>A0ABQ5P3X1</accession>
<proteinExistence type="predicted"/>
<dbReference type="EMBL" id="BSBI01000010">
    <property type="protein sequence ID" value="GLF97254.1"/>
    <property type="molecule type" value="Genomic_DNA"/>
</dbReference>
<dbReference type="Proteomes" id="UP001291653">
    <property type="component" value="Unassembled WGS sequence"/>
</dbReference>
<evidence type="ECO:0000313" key="1">
    <source>
        <dbReference type="EMBL" id="GLF97254.1"/>
    </source>
</evidence>
<comment type="caution">
    <text evidence="1">The sequence shown here is derived from an EMBL/GenBank/DDBJ whole genome shotgun (WGS) entry which is preliminary data.</text>
</comment>
<organism evidence="1 2">
    <name type="scientific">Streptomyces yaizuensis</name>
    <dbReference type="NCBI Taxonomy" id="2989713"/>
    <lineage>
        <taxon>Bacteria</taxon>
        <taxon>Bacillati</taxon>
        <taxon>Actinomycetota</taxon>
        <taxon>Actinomycetes</taxon>
        <taxon>Kitasatosporales</taxon>
        <taxon>Streptomycetaceae</taxon>
        <taxon>Streptomyces</taxon>
    </lineage>
</organism>
<evidence type="ECO:0000313" key="2">
    <source>
        <dbReference type="Proteomes" id="UP001291653"/>
    </source>
</evidence>
<sequence>MTLHVDIAPDGPFELRMVRLYNCVIPKTRIVVPRVAFTVFVNEVRAGTLDEFLASEDEMAAAMELVRWCTSGADDDTGH</sequence>
<reference evidence="1 2" key="1">
    <citation type="submission" date="2022-10" db="EMBL/GenBank/DDBJ databases">
        <title>Draft genome sequence of Streptomyces sp. YSPA8.</title>
        <authorList>
            <person name="Moriuchi R."/>
            <person name="Dohra H."/>
            <person name="Yamamura H."/>
            <person name="Kodani S."/>
        </authorList>
    </citation>
    <scope>NUCLEOTIDE SEQUENCE [LARGE SCALE GENOMIC DNA]</scope>
    <source>
        <strain evidence="1 2">YSPA8</strain>
    </source>
</reference>
<gene>
    <name evidence="1" type="ORF">SYYSPA8_23175</name>
</gene>